<evidence type="ECO:0000256" key="4">
    <source>
        <dbReference type="ARBA" id="ARBA00022679"/>
    </source>
</evidence>
<dbReference type="InterPro" id="IPR036890">
    <property type="entry name" value="HATPase_C_sf"/>
</dbReference>
<gene>
    <name evidence="12" type="ORF">ACFOOI_18910</name>
</gene>
<evidence type="ECO:0000259" key="11">
    <source>
        <dbReference type="Pfam" id="PF07730"/>
    </source>
</evidence>
<feature type="signal peptide" evidence="10">
    <location>
        <begin position="1"/>
        <end position="18"/>
    </location>
</feature>
<feature type="chain" id="PRO_5046909895" description="histidine kinase" evidence="10">
    <location>
        <begin position="19"/>
        <end position="351"/>
    </location>
</feature>
<keyword evidence="4" id="KW-0808">Transferase</keyword>
<evidence type="ECO:0000256" key="5">
    <source>
        <dbReference type="ARBA" id="ARBA00022741"/>
    </source>
</evidence>
<accession>A0ABV7Z0Q6</accession>
<evidence type="ECO:0000313" key="13">
    <source>
        <dbReference type="Proteomes" id="UP001595616"/>
    </source>
</evidence>
<dbReference type="SUPFAM" id="SSF55874">
    <property type="entry name" value="ATPase domain of HSP90 chaperone/DNA topoisomerase II/histidine kinase"/>
    <property type="match status" value="1"/>
</dbReference>
<dbReference type="CDD" id="cd16917">
    <property type="entry name" value="HATPase_UhpB-NarQ-NarX-like"/>
    <property type="match status" value="1"/>
</dbReference>
<feature type="transmembrane region" description="Helical" evidence="9">
    <location>
        <begin position="121"/>
        <end position="147"/>
    </location>
</feature>
<keyword evidence="7" id="KW-0067">ATP-binding</keyword>
<comment type="catalytic activity">
    <reaction evidence="1">
        <text>ATP + protein L-histidine = ADP + protein N-phospho-L-histidine.</text>
        <dbReference type="EC" id="2.7.13.3"/>
    </reaction>
</comment>
<keyword evidence="6 12" id="KW-0418">Kinase</keyword>
<dbReference type="Gene3D" id="3.30.565.10">
    <property type="entry name" value="Histidine kinase-like ATPase, C-terminal domain"/>
    <property type="match status" value="1"/>
</dbReference>
<dbReference type="InterPro" id="IPR011712">
    <property type="entry name" value="Sig_transdc_His_kin_sub3_dim/P"/>
</dbReference>
<dbReference type="RefSeq" id="WP_379839637.1">
    <property type="nucleotide sequence ID" value="NZ_JBHRYQ010000001.1"/>
</dbReference>
<protein>
    <recommendedName>
        <fullName evidence="2">histidine kinase</fullName>
        <ecNumber evidence="2">2.7.13.3</ecNumber>
    </recommendedName>
</protein>
<evidence type="ECO:0000256" key="8">
    <source>
        <dbReference type="ARBA" id="ARBA00023012"/>
    </source>
</evidence>
<dbReference type="PANTHER" id="PTHR24421">
    <property type="entry name" value="NITRATE/NITRITE SENSOR PROTEIN NARX-RELATED"/>
    <property type="match status" value="1"/>
</dbReference>
<feature type="domain" description="Signal transduction histidine kinase subgroup 3 dimerisation and phosphoacceptor" evidence="11">
    <location>
        <begin position="157"/>
        <end position="219"/>
    </location>
</feature>
<name>A0ABV7Z0Q6_9BACT</name>
<keyword evidence="3" id="KW-0597">Phosphoprotein</keyword>
<dbReference type="EC" id="2.7.13.3" evidence="2"/>
<evidence type="ECO:0000256" key="3">
    <source>
        <dbReference type="ARBA" id="ARBA00022553"/>
    </source>
</evidence>
<dbReference type="EMBL" id="JBHRYQ010000001">
    <property type="protein sequence ID" value="MFC3812741.1"/>
    <property type="molecule type" value="Genomic_DNA"/>
</dbReference>
<reference evidence="13" key="1">
    <citation type="journal article" date="2019" name="Int. J. Syst. Evol. Microbiol.">
        <title>The Global Catalogue of Microorganisms (GCM) 10K type strain sequencing project: providing services to taxonomists for standard genome sequencing and annotation.</title>
        <authorList>
            <consortium name="The Broad Institute Genomics Platform"/>
            <consortium name="The Broad Institute Genome Sequencing Center for Infectious Disease"/>
            <person name="Wu L."/>
            <person name="Ma J."/>
        </authorList>
    </citation>
    <scope>NUCLEOTIDE SEQUENCE [LARGE SCALE GENOMIC DNA]</scope>
    <source>
        <strain evidence="13">CECT 7956</strain>
    </source>
</reference>
<comment type="caution">
    <text evidence="12">The sequence shown here is derived from an EMBL/GenBank/DDBJ whole genome shotgun (WGS) entry which is preliminary data.</text>
</comment>
<evidence type="ECO:0000313" key="12">
    <source>
        <dbReference type="EMBL" id="MFC3812741.1"/>
    </source>
</evidence>
<sequence length="351" mass="40346">MRYSTLLIFLFSSFFAFPQSQKNFPTITLNGLGGQTFVSKSKDSISIKGLENLVDIEFPNSKDSIYYQLMGYDEKQAKSAYPKIRYTNLVGGDYELKYRLASQPKYSIIKVNIEEAIWQKWWFFPMIIFYILLLIGIGMYFFFLYNFRQEMKVQQIRNKISSDLHDEVGSNLSSIAIYTQVLRKKLKSAEYDSILDKITSNSKESVTLMQDTVWAINPKNDTPEKLFSRIDSYAKGLLTSKNITYKQHVNIDFQKLILDMEDRKNLYLILKEGLNNIAKHAEASEAKLVVSSKNGKIEFVLTDNGNGFDLNQQSEGNGLKNFKDRAEESNFKLKIISIKDTGTEISIEVSP</sequence>
<organism evidence="12 13">
    <name type="scientific">Lacihabitans lacunae</name>
    <dbReference type="NCBI Taxonomy" id="1028214"/>
    <lineage>
        <taxon>Bacteria</taxon>
        <taxon>Pseudomonadati</taxon>
        <taxon>Bacteroidota</taxon>
        <taxon>Cytophagia</taxon>
        <taxon>Cytophagales</taxon>
        <taxon>Leadbetterellaceae</taxon>
        <taxon>Lacihabitans</taxon>
    </lineage>
</organism>
<dbReference type="InterPro" id="IPR050482">
    <property type="entry name" value="Sensor_HK_TwoCompSys"/>
</dbReference>
<evidence type="ECO:0000256" key="7">
    <source>
        <dbReference type="ARBA" id="ARBA00022840"/>
    </source>
</evidence>
<evidence type="ECO:0000256" key="6">
    <source>
        <dbReference type="ARBA" id="ARBA00022777"/>
    </source>
</evidence>
<keyword evidence="9" id="KW-0812">Transmembrane</keyword>
<keyword evidence="13" id="KW-1185">Reference proteome</keyword>
<dbReference type="GO" id="GO:0016301">
    <property type="term" value="F:kinase activity"/>
    <property type="evidence" value="ECO:0007669"/>
    <property type="project" value="UniProtKB-KW"/>
</dbReference>
<evidence type="ECO:0000256" key="10">
    <source>
        <dbReference type="SAM" id="SignalP"/>
    </source>
</evidence>
<keyword evidence="10" id="KW-0732">Signal</keyword>
<dbReference type="Gene3D" id="1.20.5.1930">
    <property type="match status" value="1"/>
</dbReference>
<dbReference type="Proteomes" id="UP001595616">
    <property type="component" value="Unassembled WGS sequence"/>
</dbReference>
<evidence type="ECO:0000256" key="2">
    <source>
        <dbReference type="ARBA" id="ARBA00012438"/>
    </source>
</evidence>
<evidence type="ECO:0000256" key="1">
    <source>
        <dbReference type="ARBA" id="ARBA00000085"/>
    </source>
</evidence>
<evidence type="ECO:0000256" key="9">
    <source>
        <dbReference type="SAM" id="Phobius"/>
    </source>
</evidence>
<keyword evidence="9" id="KW-1133">Transmembrane helix</keyword>
<proteinExistence type="predicted"/>
<keyword evidence="8" id="KW-0902">Two-component regulatory system</keyword>
<dbReference type="PANTHER" id="PTHR24421:SF10">
    <property type="entry name" value="NITRATE_NITRITE SENSOR PROTEIN NARQ"/>
    <property type="match status" value="1"/>
</dbReference>
<dbReference type="Pfam" id="PF07730">
    <property type="entry name" value="HisKA_3"/>
    <property type="match status" value="1"/>
</dbReference>
<keyword evidence="9" id="KW-0472">Membrane</keyword>
<keyword evidence="5" id="KW-0547">Nucleotide-binding</keyword>